<dbReference type="Proteomes" id="UP000680038">
    <property type="component" value="Unassembled WGS sequence"/>
</dbReference>
<gene>
    <name evidence="5" type="ORF">DYBT9275_04276</name>
</gene>
<proteinExistence type="predicted"/>
<feature type="coiled-coil region" evidence="1">
    <location>
        <begin position="951"/>
        <end position="978"/>
    </location>
</feature>
<dbReference type="InterPro" id="IPR011123">
    <property type="entry name" value="Y_Y_Y"/>
</dbReference>
<feature type="chain" id="PRO_5036848834" description="GAF domain-containing protein" evidence="3">
    <location>
        <begin position="21"/>
        <end position="1191"/>
    </location>
</feature>
<keyword evidence="2" id="KW-1133">Transmembrane helix</keyword>
<reference evidence="5" key="1">
    <citation type="submission" date="2021-04" db="EMBL/GenBank/DDBJ databases">
        <authorList>
            <person name="Rodrigo-Torres L."/>
            <person name="Arahal R. D."/>
            <person name="Lucena T."/>
        </authorList>
    </citation>
    <scope>NUCLEOTIDE SEQUENCE</scope>
    <source>
        <strain evidence="5">CECT 9275</strain>
    </source>
</reference>
<organism evidence="5 6">
    <name type="scientific">Dyadobacter helix</name>
    <dbReference type="NCBI Taxonomy" id="2822344"/>
    <lineage>
        <taxon>Bacteria</taxon>
        <taxon>Pseudomonadati</taxon>
        <taxon>Bacteroidota</taxon>
        <taxon>Cytophagia</taxon>
        <taxon>Cytophagales</taxon>
        <taxon>Spirosomataceae</taxon>
        <taxon>Dyadobacter</taxon>
    </lineage>
</organism>
<name>A0A916NDI5_9BACT</name>
<dbReference type="SUPFAM" id="SSF63829">
    <property type="entry name" value="Calcium-dependent phosphotriesterase"/>
    <property type="match status" value="2"/>
</dbReference>
<evidence type="ECO:0000313" key="5">
    <source>
        <dbReference type="EMBL" id="CAG5008468.1"/>
    </source>
</evidence>
<dbReference type="InterPro" id="IPR010559">
    <property type="entry name" value="Sig_transdc_His_kin_internal"/>
</dbReference>
<dbReference type="InterPro" id="IPR003018">
    <property type="entry name" value="GAF"/>
</dbReference>
<dbReference type="InterPro" id="IPR015943">
    <property type="entry name" value="WD40/YVTN_repeat-like_dom_sf"/>
</dbReference>
<dbReference type="CDD" id="cd00146">
    <property type="entry name" value="PKD"/>
    <property type="match status" value="1"/>
</dbReference>
<dbReference type="EMBL" id="CAJRAF010000002">
    <property type="protein sequence ID" value="CAG5008468.1"/>
    <property type="molecule type" value="Genomic_DNA"/>
</dbReference>
<keyword evidence="2" id="KW-0812">Transmembrane</keyword>
<keyword evidence="6" id="KW-1185">Reference proteome</keyword>
<dbReference type="Gene3D" id="2.130.10.10">
    <property type="entry name" value="YVTN repeat-like/Quinoprotein amine dehydrogenase"/>
    <property type="match status" value="2"/>
</dbReference>
<dbReference type="Pfam" id="PF07494">
    <property type="entry name" value="Reg_prop"/>
    <property type="match status" value="1"/>
</dbReference>
<evidence type="ECO:0000259" key="4">
    <source>
        <dbReference type="SMART" id="SM00065"/>
    </source>
</evidence>
<sequence length="1191" mass="136106">MRCRVSIFILFCLVSELLSAQTIFQNLKWQDGLSAKQVLCLYKDSDGFLWIGTSNGLNRFDGAVVKKYEVGENIKSISVNAIYPIGKKDSLLIGTNKGLRIFNTQTGVFSQLSRFASLDDQMVVTIKPDDRNRLWIGATTKIYIYDRGRLFPVSDMIPAARIIQGPPRTVSDIVWDTLRGGFWVAGIKPYFIDLKKNKVYTKEDNPFHSPVLEAGKVHAIAVDGKSNVWYGSDENVSLNFWNYQKNTVDTYFELDGRKINEGCNYIFIDRSERVWISTWLFAAYVKEPGKPIKKLSYSQTESYTIGYGHFRNAIEDTDGNIWFGTINGVSKSQTHYPLQAIYQLPSFPFFLETGFAGINFINIDRNVIMACKEEGVVAYHMDDKTYKRYFVTSDAAALLRNKFMMSARAADGWWFAGEDGVYRLRNGSAKLEKFDKIRQRMWGKANFIFTDKKGKVWFQIVNDALYRYDPVGKKCDRFDGKDPNYGVFHFANCRSFIELHDGNLLFSMKGTGFISFNYETEHFSVIPVSCIRDFDVPQMVEDRKGNLWVSALGRGVVKMNVQGACLDSVDTGSGLLYDEVAGLQIDGRGNIWAAGREGLMFFDPLSKSVTKVEIDLGKTLQDYWSNIAISNGKIYAVMLDHVAVIDPFRFAAIPVKHPPHLTSVKIFGKEKINYENNGTLELEPDEDYVTFQYASLSHRDIPSLQYSFQLEGIDKDWVKAGRLITASYTNISPGTYTFKVRSTDENGKWMTDITTMRLHVKPHWWQTWWFITLCILLFLLFLYAAYRNLVERKKKKTIDETIDYFANSVYGENSVNEICWDIARNCISQLRFEDCVVYLIDNEKQRLVQKAAYGPKNPKGHEIVNPIEIEIGKGIVGTVAVSGKPLIIGDTTKDPRYIVDDEVRQSEIAVPILHDGKVIGVIDSEHSRKYFFGEDHAKALTTIASISANKIAEALAEAQAQEKEIMLLEINKMLAESQLMALRAQMNPHFVFNCLNSIQECIVTQKYGEASKYLNKFSKLFRMVLNNSGKNLVIVEEEIEVLRLYLELEQMRFEQSFSYEIITDEELVEDHVLLPSMLVQPYVENALWHGLMHKSGERKLLIEFKRISEEIFLCRIDDNGIGRKKSFELKAHNSKSKRHESKGLQISKDRLDLLKRQGNHTRLSIIDKYDDQGQPAGTLIEIELSTYLKNL</sequence>
<dbReference type="InterPro" id="IPR036890">
    <property type="entry name" value="HATPase_C_sf"/>
</dbReference>
<dbReference type="Pfam" id="PF07495">
    <property type="entry name" value="Y_Y_Y"/>
    <property type="match status" value="1"/>
</dbReference>
<dbReference type="PANTHER" id="PTHR34220">
    <property type="entry name" value="SENSOR HISTIDINE KINASE YPDA"/>
    <property type="match status" value="1"/>
</dbReference>
<accession>A0A916NDI5</accession>
<keyword evidence="3" id="KW-0732">Signal</keyword>
<dbReference type="Pfam" id="PF13185">
    <property type="entry name" value="GAF_2"/>
    <property type="match status" value="1"/>
</dbReference>
<feature type="transmembrane region" description="Helical" evidence="2">
    <location>
        <begin position="767"/>
        <end position="786"/>
    </location>
</feature>
<dbReference type="SMART" id="SM00065">
    <property type="entry name" value="GAF"/>
    <property type="match status" value="1"/>
</dbReference>
<dbReference type="Gene3D" id="3.30.450.40">
    <property type="match status" value="1"/>
</dbReference>
<dbReference type="GO" id="GO:0016020">
    <property type="term" value="C:membrane"/>
    <property type="evidence" value="ECO:0007669"/>
    <property type="project" value="InterPro"/>
</dbReference>
<protein>
    <recommendedName>
        <fullName evidence="4">GAF domain-containing protein</fullName>
    </recommendedName>
</protein>
<feature type="signal peptide" evidence="3">
    <location>
        <begin position="1"/>
        <end position="20"/>
    </location>
</feature>
<dbReference type="InterPro" id="IPR013783">
    <property type="entry name" value="Ig-like_fold"/>
</dbReference>
<keyword evidence="1" id="KW-0175">Coiled coil</keyword>
<dbReference type="Pfam" id="PF06580">
    <property type="entry name" value="His_kinase"/>
    <property type="match status" value="1"/>
</dbReference>
<dbReference type="AlphaFoldDB" id="A0A916NDI5"/>
<dbReference type="SUPFAM" id="SSF55781">
    <property type="entry name" value="GAF domain-like"/>
    <property type="match status" value="1"/>
</dbReference>
<dbReference type="PANTHER" id="PTHR34220:SF7">
    <property type="entry name" value="SENSOR HISTIDINE KINASE YPDA"/>
    <property type="match status" value="1"/>
</dbReference>
<evidence type="ECO:0000256" key="3">
    <source>
        <dbReference type="SAM" id="SignalP"/>
    </source>
</evidence>
<dbReference type="GO" id="GO:0000155">
    <property type="term" value="F:phosphorelay sensor kinase activity"/>
    <property type="evidence" value="ECO:0007669"/>
    <property type="project" value="InterPro"/>
</dbReference>
<feature type="domain" description="GAF" evidence="4">
    <location>
        <begin position="814"/>
        <end position="961"/>
    </location>
</feature>
<evidence type="ECO:0000313" key="6">
    <source>
        <dbReference type="Proteomes" id="UP000680038"/>
    </source>
</evidence>
<comment type="caution">
    <text evidence="5">The sequence shown here is derived from an EMBL/GenBank/DDBJ whole genome shotgun (WGS) entry which is preliminary data.</text>
</comment>
<dbReference type="Gene3D" id="2.60.40.10">
    <property type="entry name" value="Immunoglobulins"/>
    <property type="match status" value="1"/>
</dbReference>
<dbReference type="Gene3D" id="3.30.565.10">
    <property type="entry name" value="Histidine kinase-like ATPase, C-terminal domain"/>
    <property type="match status" value="1"/>
</dbReference>
<dbReference type="InterPro" id="IPR050640">
    <property type="entry name" value="Bact_2-comp_sensor_kinase"/>
</dbReference>
<keyword evidence="2" id="KW-0472">Membrane</keyword>
<evidence type="ECO:0000256" key="2">
    <source>
        <dbReference type="SAM" id="Phobius"/>
    </source>
</evidence>
<dbReference type="InterPro" id="IPR029016">
    <property type="entry name" value="GAF-like_dom_sf"/>
</dbReference>
<dbReference type="InterPro" id="IPR011110">
    <property type="entry name" value="Reg_prop"/>
</dbReference>
<evidence type="ECO:0000256" key="1">
    <source>
        <dbReference type="SAM" id="Coils"/>
    </source>
</evidence>